<evidence type="ECO:0000256" key="2">
    <source>
        <dbReference type="SAM" id="Phobius"/>
    </source>
</evidence>
<feature type="domain" description="Glycosyltransferase 2-like" evidence="3">
    <location>
        <begin position="18"/>
        <end position="175"/>
    </location>
</feature>
<feature type="transmembrane region" description="Helical" evidence="2">
    <location>
        <begin position="369"/>
        <end position="389"/>
    </location>
</feature>
<reference key="2">
    <citation type="submission" date="2011-02" db="EMBL/GenBank/DDBJ databases">
        <title>Genome sequence of Microbacterium testaceum StLB037.</title>
        <authorList>
            <person name="Morohoshi T."/>
            <person name="Wang W.Z."/>
            <person name="Someya N."/>
            <person name="Ikeda T."/>
        </authorList>
    </citation>
    <scope>NUCLEOTIDE SEQUENCE</scope>
    <source>
        <strain>StLB037</strain>
    </source>
</reference>
<keyword evidence="2" id="KW-1133">Transmembrane helix</keyword>
<evidence type="ECO:0000313" key="6">
    <source>
        <dbReference type="Proteomes" id="UP000008975"/>
    </source>
</evidence>
<dbReference type="Gene3D" id="3.90.550.10">
    <property type="entry name" value="Spore Coat Polysaccharide Biosynthesis Protein SpsA, Chain A"/>
    <property type="match status" value="1"/>
</dbReference>
<dbReference type="EMBL" id="AP012052">
    <property type="protein sequence ID" value="BAJ73522.1"/>
    <property type="molecule type" value="Genomic_DNA"/>
</dbReference>
<proteinExistence type="inferred from homology"/>
<organism evidence="5 6">
    <name type="scientific">Microbacterium testaceum (strain StLB037)</name>
    <dbReference type="NCBI Taxonomy" id="979556"/>
    <lineage>
        <taxon>Bacteria</taxon>
        <taxon>Bacillati</taxon>
        <taxon>Actinomycetota</taxon>
        <taxon>Actinomycetes</taxon>
        <taxon>Micrococcales</taxon>
        <taxon>Microbacteriaceae</taxon>
        <taxon>Microbacterium</taxon>
    </lineage>
</organism>
<comment type="similarity">
    <text evidence="1">Belongs to the glycosyltransferase 2 family.</text>
</comment>
<feature type="transmembrane region" description="Helical" evidence="2">
    <location>
        <begin position="279"/>
        <end position="298"/>
    </location>
</feature>
<dbReference type="KEGG" id="mts:MTES_0558"/>
<evidence type="ECO:0000256" key="1">
    <source>
        <dbReference type="ARBA" id="ARBA00006739"/>
    </source>
</evidence>
<dbReference type="Proteomes" id="UP000008975">
    <property type="component" value="Chromosome"/>
</dbReference>
<reference evidence="5 6" key="1">
    <citation type="journal article" date="2011" name="J. Bacteriol.">
        <title>Genome sequence of Microbacterium testaceum StLB037, an N-acylhomoserine lactone-degrading bacterium isolated from potato leaves.</title>
        <authorList>
            <person name="Morohoshi T."/>
            <person name="Wang W.-Z."/>
            <person name="Someya N."/>
            <person name="Ikeda T."/>
        </authorList>
    </citation>
    <scope>NUCLEOTIDE SEQUENCE [LARGE SCALE GENOMIC DNA]</scope>
    <source>
        <strain evidence="5 6">StLB037</strain>
    </source>
</reference>
<dbReference type="Pfam" id="PF26629">
    <property type="entry name" value="GT2_TM_C"/>
    <property type="match status" value="1"/>
</dbReference>
<dbReference type="InterPro" id="IPR058718">
    <property type="entry name" value="Agl6_TM_C"/>
</dbReference>
<keyword evidence="2" id="KW-0812">Transmembrane</keyword>
<feature type="transmembrane region" description="Helical" evidence="2">
    <location>
        <begin position="243"/>
        <end position="267"/>
    </location>
</feature>
<keyword evidence="2" id="KW-0472">Membrane</keyword>
<protein>
    <submittedName>
        <fullName evidence="5">Glycosyltransferase</fullName>
    </submittedName>
</protein>
<evidence type="ECO:0000259" key="3">
    <source>
        <dbReference type="Pfam" id="PF00535"/>
    </source>
</evidence>
<dbReference type="eggNOG" id="COG0463">
    <property type="taxonomic scope" value="Bacteria"/>
</dbReference>
<dbReference type="RefSeq" id="WP_013583649.1">
    <property type="nucleotide sequence ID" value="NC_015125.1"/>
</dbReference>
<accession>E8NBR2</accession>
<sequence length="404" mass="44560">MTTPARTDPVPTDEVELTILMPCLNEAETLEVCIRKAQGFLQRSGIRGEVLISDNGSTDGSQAIAEGLGARVSHAPRRGYGAALINGIETARGRFVIMADADDSYDFENLEPFVERLRAGADLVMGNRFRGGIAPGAMPPLHKYLGNPVLSFIGELFFRPGIRDFHCGLRGFNRARIRDLDLQTTGMEFASEMVVRASLARYRIEEVPTTLKKDGRSRPPHLRSWHDGWRHLRFLLLFAPRWLFVYPGLVAFFLGAIAVGVLSFGGVEIAGVGFDVTTMVYASALCVIGFQSLLFFWLTKLYATQEGFLPTSERYRRIVAKWSAERGLLIGVALFVLGIVIGIVQVTLWGSLDFGQQNAAQAVRIAVPSALTIILGFQTVMMSFFSGVLTTPRREQRPEAVIES</sequence>
<dbReference type="CDD" id="cd04179">
    <property type="entry name" value="DPM_DPG-synthase_like"/>
    <property type="match status" value="1"/>
</dbReference>
<dbReference type="InterPro" id="IPR001173">
    <property type="entry name" value="Glyco_trans_2-like"/>
</dbReference>
<name>E8NBR2_MICTS</name>
<dbReference type="STRING" id="979556.MTES_0558"/>
<evidence type="ECO:0000313" key="5">
    <source>
        <dbReference type="EMBL" id="BAJ73522.1"/>
    </source>
</evidence>
<feature type="transmembrane region" description="Helical" evidence="2">
    <location>
        <begin position="327"/>
        <end position="349"/>
    </location>
</feature>
<dbReference type="SUPFAM" id="SSF53448">
    <property type="entry name" value="Nucleotide-diphospho-sugar transferases"/>
    <property type="match status" value="1"/>
</dbReference>
<dbReference type="Pfam" id="PF00535">
    <property type="entry name" value="Glycos_transf_2"/>
    <property type="match status" value="1"/>
</dbReference>
<feature type="domain" description="Low-salt glycan biosynthesis hexosyltransferase Agl6 C-terminal transmembrane region" evidence="4">
    <location>
        <begin position="298"/>
        <end position="389"/>
    </location>
</feature>
<dbReference type="PANTHER" id="PTHR48090">
    <property type="entry name" value="UNDECAPRENYL-PHOSPHATE 4-DEOXY-4-FORMAMIDO-L-ARABINOSE TRANSFERASE-RELATED"/>
    <property type="match status" value="1"/>
</dbReference>
<dbReference type="InterPro" id="IPR029044">
    <property type="entry name" value="Nucleotide-diphossugar_trans"/>
</dbReference>
<dbReference type="PANTHER" id="PTHR48090:SF7">
    <property type="entry name" value="RFBJ PROTEIN"/>
    <property type="match status" value="1"/>
</dbReference>
<dbReference type="HOGENOM" id="CLU_033536_4_0_11"/>
<evidence type="ECO:0000259" key="4">
    <source>
        <dbReference type="Pfam" id="PF26629"/>
    </source>
</evidence>
<gene>
    <name evidence="5" type="ordered locus">MTES_0558</name>
</gene>
<dbReference type="AlphaFoldDB" id="E8NBR2"/>
<dbReference type="InterPro" id="IPR050256">
    <property type="entry name" value="Glycosyltransferase_2"/>
</dbReference>